<organism evidence="1 2">
    <name type="scientific">Plasticicumulans lactativorans</name>
    <dbReference type="NCBI Taxonomy" id="1133106"/>
    <lineage>
        <taxon>Bacteria</taxon>
        <taxon>Pseudomonadati</taxon>
        <taxon>Pseudomonadota</taxon>
        <taxon>Gammaproteobacteria</taxon>
        <taxon>Candidatus Competibacteraceae</taxon>
        <taxon>Plasticicumulans</taxon>
    </lineage>
</organism>
<keyword evidence="2" id="KW-1185">Reference proteome</keyword>
<proteinExistence type="predicted"/>
<dbReference type="AlphaFoldDB" id="A0A4R2LBL7"/>
<dbReference type="OrthoDB" id="9152892at2"/>
<gene>
    <name evidence="1" type="ORF">EV699_107172</name>
</gene>
<comment type="caution">
    <text evidence="1">The sequence shown here is derived from an EMBL/GenBank/DDBJ whole genome shotgun (WGS) entry which is preliminary data.</text>
</comment>
<reference evidence="1 2" key="1">
    <citation type="submission" date="2019-03" db="EMBL/GenBank/DDBJ databases">
        <title>Genomic Encyclopedia of Type Strains, Phase IV (KMG-IV): sequencing the most valuable type-strain genomes for metagenomic binning, comparative biology and taxonomic classification.</title>
        <authorList>
            <person name="Goeker M."/>
        </authorList>
    </citation>
    <scope>NUCLEOTIDE SEQUENCE [LARGE SCALE GENOMIC DNA]</scope>
    <source>
        <strain evidence="1 2">DSM 25287</strain>
    </source>
</reference>
<dbReference type="Proteomes" id="UP000295765">
    <property type="component" value="Unassembled WGS sequence"/>
</dbReference>
<dbReference type="RefSeq" id="WP_132541035.1">
    <property type="nucleotide sequence ID" value="NZ_SLWY01000007.1"/>
</dbReference>
<sequence length="259" mass="28116">MNRRPVSEADLHAWLDGELPPARRLEVDAWLAEQPEAAARLRAYAEIDHGLHVLYDDVLAEPVPARLRAAATAAPPRRRAAGWARAAAAAGWLLLGGVAGWSGHTWIGPDGIGGVSELEVAHEALAAHVVYVPEVRHPVEVEAAQGAHLAAWLSKRMGHPIRPPALEVLGFQLLGGRLLPDGSGQPAAQFMYQDATGHRLTLYVTRCDDVRETAFRFTSRDGLDAFYWADGVLNYALVGDIGREALEGAAHEVYRQLEL</sequence>
<name>A0A4R2LBL7_9GAMM</name>
<evidence type="ECO:0000313" key="2">
    <source>
        <dbReference type="Proteomes" id="UP000295765"/>
    </source>
</evidence>
<accession>A0A4R2LBL7</accession>
<dbReference type="EMBL" id="SLWY01000007">
    <property type="protein sequence ID" value="TCO81778.1"/>
    <property type="molecule type" value="Genomic_DNA"/>
</dbReference>
<protein>
    <submittedName>
        <fullName evidence="1">Anti-sigma factor RsiW</fullName>
    </submittedName>
</protein>
<evidence type="ECO:0000313" key="1">
    <source>
        <dbReference type="EMBL" id="TCO81778.1"/>
    </source>
</evidence>